<sequence length="226" mass="25599">MSLHGGTQMDSKQAARAVIFERKLLILCLWLAAMSLLTWIVSISTNYWYVTHCIGADEEEHPGLPDVSRAALLSAHGGLWKSCKTVLDNDTNLPGQAFVITACRNHKVFSVPELPADHPINVLIGFWRTSLAFSVLSVLMQLLTIFFSWYSMRVPRYTFKRPHRLSVLHLRYSFIMALVCFITNIVCAVCVFYTSGKKKKVHPLMATLHHDHEHMGDDEPVIFSGR</sequence>
<organism evidence="6 7">
    <name type="scientific">Amphibalanus amphitrite</name>
    <name type="common">Striped barnacle</name>
    <name type="synonym">Balanus amphitrite</name>
    <dbReference type="NCBI Taxonomy" id="1232801"/>
    <lineage>
        <taxon>Eukaryota</taxon>
        <taxon>Metazoa</taxon>
        <taxon>Ecdysozoa</taxon>
        <taxon>Arthropoda</taxon>
        <taxon>Crustacea</taxon>
        <taxon>Multicrustacea</taxon>
        <taxon>Cirripedia</taxon>
        <taxon>Thoracica</taxon>
        <taxon>Thoracicalcarea</taxon>
        <taxon>Balanomorpha</taxon>
        <taxon>Balanoidea</taxon>
        <taxon>Balanidae</taxon>
        <taxon>Amphibalaninae</taxon>
        <taxon>Amphibalanus</taxon>
    </lineage>
</organism>
<dbReference type="Proteomes" id="UP000440578">
    <property type="component" value="Unassembled WGS sequence"/>
</dbReference>
<gene>
    <name evidence="6" type="ORF">FJT64_021466</name>
</gene>
<feature type="transmembrane region" description="Helical" evidence="5">
    <location>
        <begin position="172"/>
        <end position="195"/>
    </location>
</feature>
<dbReference type="EMBL" id="VIIS01000600">
    <property type="protein sequence ID" value="KAF0307142.1"/>
    <property type="molecule type" value="Genomic_DNA"/>
</dbReference>
<evidence type="ECO:0000256" key="1">
    <source>
        <dbReference type="ARBA" id="ARBA00004141"/>
    </source>
</evidence>
<keyword evidence="4 5" id="KW-0472">Membrane</keyword>
<dbReference type="OrthoDB" id="5917530at2759"/>
<keyword evidence="7" id="KW-1185">Reference proteome</keyword>
<dbReference type="Gene3D" id="1.20.140.150">
    <property type="match status" value="1"/>
</dbReference>
<comment type="caution">
    <text evidence="6">The sequence shown here is derived from an EMBL/GenBank/DDBJ whole genome shotgun (WGS) entry which is preliminary data.</text>
</comment>
<feature type="transmembrane region" description="Helical" evidence="5">
    <location>
        <begin position="131"/>
        <end position="151"/>
    </location>
</feature>
<evidence type="ECO:0000256" key="3">
    <source>
        <dbReference type="ARBA" id="ARBA00022989"/>
    </source>
</evidence>
<dbReference type="PANTHER" id="PTHR10671">
    <property type="entry name" value="EPITHELIAL MEMBRANE PROTEIN-RELATED"/>
    <property type="match status" value="1"/>
</dbReference>
<comment type="subcellular location">
    <subcellularLocation>
        <location evidence="1">Membrane</location>
        <topology evidence="1">Multi-pass membrane protein</topology>
    </subcellularLocation>
</comment>
<feature type="transmembrane region" description="Helical" evidence="5">
    <location>
        <begin position="24"/>
        <end position="42"/>
    </location>
</feature>
<reference evidence="6 7" key="1">
    <citation type="submission" date="2019-07" db="EMBL/GenBank/DDBJ databases">
        <title>Draft genome assembly of a fouling barnacle, Amphibalanus amphitrite (Darwin, 1854): The first reference genome for Thecostraca.</title>
        <authorList>
            <person name="Kim W."/>
        </authorList>
    </citation>
    <scope>NUCLEOTIDE SEQUENCE [LARGE SCALE GENOMIC DNA]</scope>
    <source>
        <strain evidence="6">SNU_AA5</strain>
        <tissue evidence="6">Soma without cirri and trophi</tissue>
    </source>
</reference>
<accession>A0A6A4WXK1</accession>
<dbReference type="EMBL" id="VIIS01000600">
    <property type="protein sequence ID" value="KAF0307141.1"/>
    <property type="molecule type" value="Genomic_DNA"/>
</dbReference>
<proteinExistence type="predicted"/>
<dbReference type="InterPro" id="IPR050579">
    <property type="entry name" value="PMP-22/EMP/MP20-like"/>
</dbReference>
<evidence type="ECO:0000256" key="5">
    <source>
        <dbReference type="SAM" id="Phobius"/>
    </source>
</evidence>
<evidence type="ECO:0000256" key="2">
    <source>
        <dbReference type="ARBA" id="ARBA00022692"/>
    </source>
</evidence>
<dbReference type="GO" id="GO:0005886">
    <property type="term" value="C:plasma membrane"/>
    <property type="evidence" value="ECO:0007669"/>
    <property type="project" value="TreeGrafter"/>
</dbReference>
<evidence type="ECO:0000313" key="6">
    <source>
        <dbReference type="EMBL" id="KAF0307142.1"/>
    </source>
</evidence>
<evidence type="ECO:0000256" key="4">
    <source>
        <dbReference type="ARBA" id="ARBA00023136"/>
    </source>
</evidence>
<keyword evidence="2 5" id="KW-0812">Transmembrane</keyword>
<name>A0A6A4WXK1_AMPAM</name>
<dbReference type="PANTHER" id="PTHR10671:SF82">
    <property type="entry name" value="GH19567P"/>
    <property type="match status" value="1"/>
</dbReference>
<dbReference type="AlphaFoldDB" id="A0A6A4WXK1"/>
<evidence type="ECO:0000313" key="7">
    <source>
        <dbReference type="Proteomes" id="UP000440578"/>
    </source>
</evidence>
<keyword evidence="3 5" id="KW-1133">Transmembrane helix</keyword>
<protein>
    <submittedName>
        <fullName evidence="6">Uncharacterized protein</fullName>
    </submittedName>
</protein>